<organism evidence="2 3">
    <name type="scientific">Lithospermum erythrorhizon</name>
    <name type="common">Purple gromwell</name>
    <name type="synonym">Lithospermum officinale var. erythrorhizon</name>
    <dbReference type="NCBI Taxonomy" id="34254"/>
    <lineage>
        <taxon>Eukaryota</taxon>
        <taxon>Viridiplantae</taxon>
        <taxon>Streptophyta</taxon>
        <taxon>Embryophyta</taxon>
        <taxon>Tracheophyta</taxon>
        <taxon>Spermatophyta</taxon>
        <taxon>Magnoliopsida</taxon>
        <taxon>eudicotyledons</taxon>
        <taxon>Gunneridae</taxon>
        <taxon>Pentapetalae</taxon>
        <taxon>asterids</taxon>
        <taxon>lamiids</taxon>
        <taxon>Boraginales</taxon>
        <taxon>Boraginaceae</taxon>
        <taxon>Boraginoideae</taxon>
        <taxon>Lithospermeae</taxon>
        <taxon>Lithospermum</taxon>
    </lineage>
</organism>
<feature type="compositionally biased region" description="Basic and acidic residues" evidence="1">
    <location>
        <begin position="1"/>
        <end position="16"/>
    </location>
</feature>
<accession>A0AAV3PH84</accession>
<sequence>MAEKGRGKRPMEDTRRRSPLSQRDGVPSTGSEHPTERTRGPIFREGGLLTPPIRSEEEKGEDKKMMRRPPRYKTPQKKRDISKFCQYHNDHGHDTNDCRHLKIKIEKLIQRGQLRVSSPGDSKHEHML</sequence>
<evidence type="ECO:0000256" key="1">
    <source>
        <dbReference type="SAM" id="MobiDB-lite"/>
    </source>
</evidence>
<feature type="compositionally biased region" description="Basic and acidic residues" evidence="1">
    <location>
        <begin position="54"/>
        <end position="64"/>
    </location>
</feature>
<dbReference type="EMBL" id="BAABME010017435">
    <property type="protein sequence ID" value="GAA0150051.1"/>
    <property type="molecule type" value="Genomic_DNA"/>
</dbReference>
<evidence type="ECO:0000313" key="2">
    <source>
        <dbReference type="EMBL" id="GAA0150051.1"/>
    </source>
</evidence>
<evidence type="ECO:0000313" key="3">
    <source>
        <dbReference type="Proteomes" id="UP001454036"/>
    </source>
</evidence>
<dbReference type="Proteomes" id="UP001454036">
    <property type="component" value="Unassembled WGS sequence"/>
</dbReference>
<reference evidence="2 3" key="1">
    <citation type="submission" date="2024-01" db="EMBL/GenBank/DDBJ databases">
        <title>The complete chloroplast genome sequence of Lithospermum erythrorhizon: insights into the phylogenetic relationship among Boraginaceae species and the maternal lineages of purple gromwells.</title>
        <authorList>
            <person name="Okada T."/>
            <person name="Watanabe K."/>
        </authorList>
    </citation>
    <scope>NUCLEOTIDE SEQUENCE [LARGE SCALE GENOMIC DNA]</scope>
</reference>
<proteinExistence type="predicted"/>
<keyword evidence="3" id="KW-1185">Reference proteome</keyword>
<protein>
    <recommendedName>
        <fullName evidence="4">Reverse transcriptase domain-containing protein</fullName>
    </recommendedName>
</protein>
<gene>
    <name evidence="2" type="ORF">LIER_37052</name>
</gene>
<feature type="compositionally biased region" description="Basic residues" evidence="1">
    <location>
        <begin position="65"/>
        <end position="76"/>
    </location>
</feature>
<feature type="region of interest" description="Disordered" evidence="1">
    <location>
        <begin position="1"/>
        <end position="80"/>
    </location>
</feature>
<comment type="caution">
    <text evidence="2">The sequence shown here is derived from an EMBL/GenBank/DDBJ whole genome shotgun (WGS) entry which is preliminary data.</text>
</comment>
<dbReference type="AlphaFoldDB" id="A0AAV3PH84"/>
<evidence type="ECO:0008006" key="4">
    <source>
        <dbReference type="Google" id="ProtNLM"/>
    </source>
</evidence>
<name>A0AAV3PH84_LITER</name>